<sequence>MGRGESRENWTTGEHQFHQSVVVNNSPNNTPHAVATLAPPYTKTATSTKKLSVTSTHHTTTDIDGVL</sequence>
<organism evidence="2 3">
    <name type="scientific">Homarus americanus</name>
    <name type="common">American lobster</name>
    <dbReference type="NCBI Taxonomy" id="6706"/>
    <lineage>
        <taxon>Eukaryota</taxon>
        <taxon>Metazoa</taxon>
        <taxon>Ecdysozoa</taxon>
        <taxon>Arthropoda</taxon>
        <taxon>Crustacea</taxon>
        <taxon>Multicrustacea</taxon>
        <taxon>Malacostraca</taxon>
        <taxon>Eumalacostraca</taxon>
        <taxon>Eucarida</taxon>
        <taxon>Decapoda</taxon>
        <taxon>Pleocyemata</taxon>
        <taxon>Astacidea</taxon>
        <taxon>Nephropoidea</taxon>
        <taxon>Nephropidae</taxon>
        <taxon>Homarus</taxon>
    </lineage>
</organism>
<protein>
    <submittedName>
        <fullName evidence="2">Uncharacterized protein</fullName>
    </submittedName>
</protein>
<keyword evidence="3" id="KW-1185">Reference proteome</keyword>
<dbReference type="AlphaFoldDB" id="A0A8J5N1Z4"/>
<feature type="compositionally biased region" description="Polar residues" evidence="1">
    <location>
        <begin position="48"/>
        <end position="58"/>
    </location>
</feature>
<evidence type="ECO:0000313" key="2">
    <source>
        <dbReference type="EMBL" id="KAG7171702.1"/>
    </source>
</evidence>
<gene>
    <name evidence="2" type="ORF">Hamer_G026657</name>
</gene>
<feature type="compositionally biased region" description="Low complexity" evidence="1">
    <location>
        <begin position="20"/>
        <end position="29"/>
    </location>
</feature>
<feature type="region of interest" description="Disordered" evidence="1">
    <location>
        <begin position="1"/>
        <end position="33"/>
    </location>
</feature>
<accession>A0A8J5N1Z4</accession>
<reference evidence="2" key="1">
    <citation type="journal article" date="2021" name="Sci. Adv.">
        <title>The American lobster genome reveals insights on longevity, neural, and immune adaptations.</title>
        <authorList>
            <person name="Polinski J.M."/>
            <person name="Zimin A.V."/>
            <person name="Clark K.F."/>
            <person name="Kohn A.B."/>
            <person name="Sadowski N."/>
            <person name="Timp W."/>
            <person name="Ptitsyn A."/>
            <person name="Khanna P."/>
            <person name="Romanova D.Y."/>
            <person name="Williams P."/>
            <person name="Greenwood S.J."/>
            <person name="Moroz L.L."/>
            <person name="Walt D.R."/>
            <person name="Bodnar A.G."/>
        </authorList>
    </citation>
    <scope>NUCLEOTIDE SEQUENCE</scope>
    <source>
        <strain evidence="2">GMGI-L3</strain>
    </source>
</reference>
<proteinExistence type="predicted"/>
<comment type="caution">
    <text evidence="2">The sequence shown here is derived from an EMBL/GenBank/DDBJ whole genome shotgun (WGS) entry which is preliminary data.</text>
</comment>
<evidence type="ECO:0000313" key="3">
    <source>
        <dbReference type="Proteomes" id="UP000747542"/>
    </source>
</evidence>
<dbReference type="EMBL" id="JAHLQT010011907">
    <property type="protein sequence ID" value="KAG7171702.1"/>
    <property type="molecule type" value="Genomic_DNA"/>
</dbReference>
<evidence type="ECO:0000256" key="1">
    <source>
        <dbReference type="SAM" id="MobiDB-lite"/>
    </source>
</evidence>
<feature type="region of interest" description="Disordered" evidence="1">
    <location>
        <begin position="48"/>
        <end position="67"/>
    </location>
</feature>
<dbReference type="Proteomes" id="UP000747542">
    <property type="component" value="Unassembled WGS sequence"/>
</dbReference>
<name>A0A8J5N1Z4_HOMAM</name>